<reference evidence="2" key="2">
    <citation type="journal article" date="2008" name="Nucleic Acids Res.">
        <title>The rice annotation project database (RAP-DB): 2008 update.</title>
        <authorList>
            <consortium name="The rice annotation project (RAP)"/>
        </authorList>
    </citation>
    <scope>GENOME REANNOTATION</scope>
    <source>
        <strain evidence="2">cv. Nipponbare</strain>
    </source>
</reference>
<proteinExistence type="predicted"/>
<organism evidence="1 2">
    <name type="scientific">Oryza sativa subsp. japonica</name>
    <name type="common">Rice</name>
    <dbReference type="NCBI Taxonomy" id="39947"/>
    <lineage>
        <taxon>Eukaryota</taxon>
        <taxon>Viridiplantae</taxon>
        <taxon>Streptophyta</taxon>
        <taxon>Embryophyta</taxon>
        <taxon>Tracheophyta</taxon>
        <taxon>Spermatophyta</taxon>
        <taxon>Magnoliopsida</taxon>
        <taxon>Liliopsida</taxon>
        <taxon>Poales</taxon>
        <taxon>Poaceae</taxon>
        <taxon>BOP clade</taxon>
        <taxon>Oryzoideae</taxon>
        <taxon>Oryzeae</taxon>
        <taxon>Oryzinae</taxon>
        <taxon>Oryza</taxon>
        <taxon>Oryza sativa</taxon>
    </lineage>
</organism>
<sequence length="125" mass="12663">MTFPLSLHLSLPSPSFPPLSPLSLFPTRGCTHAAAVSEQRTSRAGGWRELAAGGRASKPASGWWAGCTSAQAGERVAAPAEAAASVVVVDGEGHATGALGDVGAEAVGVGGCSLHCRHLHRSIHF</sequence>
<protein>
    <submittedName>
        <fullName evidence="1">Uncharacterized protein</fullName>
    </submittedName>
</protein>
<dbReference type="EMBL" id="AP005688">
    <property type="protein sequence ID" value="BAD62078.1"/>
    <property type="molecule type" value="Genomic_DNA"/>
</dbReference>
<reference evidence="2" key="1">
    <citation type="journal article" date="2005" name="Nature">
        <title>The map-based sequence of the rice genome.</title>
        <authorList>
            <consortium name="International rice genome sequencing project (IRGSP)"/>
            <person name="Matsumoto T."/>
            <person name="Wu J."/>
            <person name="Kanamori H."/>
            <person name="Katayose Y."/>
            <person name="Fujisawa M."/>
            <person name="Namiki N."/>
            <person name="Mizuno H."/>
            <person name="Yamamoto K."/>
            <person name="Antonio B.A."/>
            <person name="Baba T."/>
            <person name="Sakata K."/>
            <person name="Nagamura Y."/>
            <person name="Aoki H."/>
            <person name="Arikawa K."/>
            <person name="Arita K."/>
            <person name="Bito T."/>
            <person name="Chiden Y."/>
            <person name="Fujitsuka N."/>
            <person name="Fukunaka R."/>
            <person name="Hamada M."/>
            <person name="Harada C."/>
            <person name="Hayashi A."/>
            <person name="Hijishita S."/>
            <person name="Honda M."/>
            <person name="Hosokawa S."/>
            <person name="Ichikawa Y."/>
            <person name="Idonuma A."/>
            <person name="Iijima M."/>
            <person name="Ikeda M."/>
            <person name="Ikeno M."/>
            <person name="Ito K."/>
            <person name="Ito S."/>
            <person name="Ito T."/>
            <person name="Ito Y."/>
            <person name="Ito Y."/>
            <person name="Iwabuchi A."/>
            <person name="Kamiya K."/>
            <person name="Karasawa W."/>
            <person name="Kurita K."/>
            <person name="Katagiri S."/>
            <person name="Kikuta A."/>
            <person name="Kobayashi H."/>
            <person name="Kobayashi N."/>
            <person name="Machita K."/>
            <person name="Maehara T."/>
            <person name="Masukawa M."/>
            <person name="Mizubayashi T."/>
            <person name="Mukai Y."/>
            <person name="Nagasaki H."/>
            <person name="Nagata Y."/>
            <person name="Naito S."/>
            <person name="Nakashima M."/>
            <person name="Nakama Y."/>
            <person name="Nakamichi Y."/>
            <person name="Nakamura M."/>
            <person name="Meguro A."/>
            <person name="Negishi M."/>
            <person name="Ohta I."/>
            <person name="Ohta T."/>
            <person name="Okamoto M."/>
            <person name="Ono N."/>
            <person name="Saji S."/>
            <person name="Sakaguchi M."/>
            <person name="Sakai K."/>
            <person name="Shibata M."/>
            <person name="Shimokawa T."/>
            <person name="Song J."/>
            <person name="Takazaki Y."/>
            <person name="Terasawa K."/>
            <person name="Tsugane M."/>
            <person name="Tsuji K."/>
            <person name="Ueda S."/>
            <person name="Waki K."/>
            <person name="Yamagata H."/>
            <person name="Yamamoto M."/>
            <person name="Yamamoto S."/>
            <person name="Yamane H."/>
            <person name="Yoshiki S."/>
            <person name="Yoshihara R."/>
            <person name="Yukawa K."/>
            <person name="Zhong H."/>
            <person name="Yano M."/>
            <person name="Yuan Q."/>
            <person name="Ouyang S."/>
            <person name="Liu J."/>
            <person name="Jones K.M."/>
            <person name="Gansberger K."/>
            <person name="Moffat K."/>
            <person name="Hill J."/>
            <person name="Bera J."/>
            <person name="Fadrosh D."/>
            <person name="Jin S."/>
            <person name="Johri S."/>
            <person name="Kim M."/>
            <person name="Overton L."/>
            <person name="Reardon M."/>
            <person name="Tsitrin T."/>
            <person name="Vuong H."/>
            <person name="Weaver B."/>
            <person name="Ciecko A."/>
            <person name="Tallon L."/>
            <person name="Jackson J."/>
            <person name="Pai G."/>
            <person name="Aken S.V."/>
            <person name="Utterback T."/>
            <person name="Reidmuller S."/>
            <person name="Feldblyum T."/>
            <person name="Hsiao J."/>
            <person name="Zismann V."/>
            <person name="Iobst S."/>
            <person name="de Vazeille A.R."/>
            <person name="Buell C.R."/>
            <person name="Ying K."/>
            <person name="Li Y."/>
            <person name="Lu T."/>
            <person name="Huang Y."/>
            <person name="Zhao Q."/>
            <person name="Feng Q."/>
            <person name="Zhang L."/>
            <person name="Zhu J."/>
            <person name="Weng Q."/>
            <person name="Mu J."/>
            <person name="Lu Y."/>
            <person name="Fan D."/>
            <person name="Liu Y."/>
            <person name="Guan J."/>
            <person name="Zhang Y."/>
            <person name="Yu S."/>
            <person name="Liu X."/>
            <person name="Zhang Y."/>
            <person name="Hong G."/>
            <person name="Han B."/>
            <person name="Choisne N."/>
            <person name="Demange N."/>
            <person name="Orjeda G."/>
            <person name="Samain S."/>
            <person name="Cattolico L."/>
            <person name="Pelletier E."/>
            <person name="Couloux A."/>
            <person name="Segurens B."/>
            <person name="Wincker P."/>
            <person name="D'Hont A."/>
            <person name="Scarpelli C."/>
            <person name="Weissenbach J."/>
            <person name="Salanoubat M."/>
            <person name="Quetier F."/>
            <person name="Yu Y."/>
            <person name="Kim H.R."/>
            <person name="Rambo T."/>
            <person name="Currie J."/>
            <person name="Collura K."/>
            <person name="Luo M."/>
            <person name="Yang T."/>
            <person name="Ammiraju J.S.S."/>
            <person name="Engler F."/>
            <person name="Soderlund C."/>
            <person name="Wing R.A."/>
            <person name="Palmer L.E."/>
            <person name="de la Bastide M."/>
            <person name="Spiegel L."/>
            <person name="Nascimento L."/>
            <person name="Zutavern T."/>
            <person name="O'Shaughnessy A."/>
            <person name="Dike S."/>
            <person name="Dedhia N."/>
            <person name="Preston R."/>
            <person name="Balija V."/>
            <person name="McCombie W.R."/>
            <person name="Chow T."/>
            <person name="Chen H."/>
            <person name="Chung M."/>
            <person name="Chen C."/>
            <person name="Shaw J."/>
            <person name="Wu H."/>
            <person name="Hsiao K."/>
            <person name="Chao Y."/>
            <person name="Chu M."/>
            <person name="Cheng C."/>
            <person name="Hour A."/>
            <person name="Lee P."/>
            <person name="Lin S."/>
            <person name="Lin Y."/>
            <person name="Liou J."/>
            <person name="Liu S."/>
            <person name="Hsing Y."/>
            <person name="Raghuvanshi S."/>
            <person name="Mohanty A."/>
            <person name="Bharti A.K."/>
            <person name="Gaur A."/>
            <person name="Gupta V."/>
            <person name="Kumar D."/>
            <person name="Ravi V."/>
            <person name="Vij S."/>
            <person name="Kapur A."/>
            <person name="Khurana P."/>
            <person name="Khurana P."/>
            <person name="Khurana J.P."/>
            <person name="Tyagi A.K."/>
            <person name="Gaikwad K."/>
            <person name="Singh A."/>
            <person name="Dalal V."/>
            <person name="Srivastava S."/>
            <person name="Dixit A."/>
            <person name="Pal A.K."/>
            <person name="Ghazi I.A."/>
            <person name="Yadav M."/>
            <person name="Pandit A."/>
            <person name="Bhargava A."/>
            <person name="Sureshbabu K."/>
            <person name="Batra K."/>
            <person name="Sharma T.R."/>
            <person name="Mohapatra T."/>
            <person name="Singh N.K."/>
            <person name="Messing J."/>
            <person name="Nelson A.B."/>
            <person name="Fuks G."/>
            <person name="Kavchok S."/>
            <person name="Keizer G."/>
            <person name="Linton E."/>
            <person name="Llaca V."/>
            <person name="Song R."/>
            <person name="Tanyolac B."/>
            <person name="Young S."/>
            <person name="Ho-Il K."/>
            <person name="Hahn J.H."/>
            <person name="Sangsakoo G."/>
            <person name="Vanavichit A."/>
            <person name="de Mattos Luiz.A.T."/>
            <person name="Zimmer P.D."/>
            <person name="Malone G."/>
            <person name="Dellagostin O."/>
            <person name="de Oliveira A.C."/>
            <person name="Bevan M."/>
            <person name="Bancroft I."/>
            <person name="Minx P."/>
            <person name="Cordum H."/>
            <person name="Wilson R."/>
            <person name="Cheng Z."/>
            <person name="Jin W."/>
            <person name="Jiang J."/>
            <person name="Leong S.A."/>
            <person name="Iwama H."/>
            <person name="Gojobori T."/>
            <person name="Itoh T."/>
            <person name="Niimura Y."/>
            <person name="Fujii Y."/>
            <person name="Habara T."/>
            <person name="Sakai H."/>
            <person name="Sato Y."/>
            <person name="Wilson G."/>
            <person name="Kumar K."/>
            <person name="McCouch S."/>
            <person name="Juretic N."/>
            <person name="Hoen D."/>
            <person name="Wright S."/>
            <person name="Bruskiewich R."/>
            <person name="Bureau T."/>
            <person name="Miyao A."/>
            <person name="Hirochika H."/>
            <person name="Nishikawa T."/>
            <person name="Kadowaki K."/>
            <person name="Sugiura M."/>
            <person name="Burr B."/>
            <person name="Sasaki T."/>
        </authorList>
    </citation>
    <scope>NUCLEOTIDE SEQUENCE [LARGE SCALE GENOMIC DNA]</scope>
    <source>
        <strain evidence="2">cv. Nipponbare</strain>
    </source>
</reference>
<evidence type="ECO:0000313" key="2">
    <source>
        <dbReference type="Proteomes" id="UP000000763"/>
    </source>
</evidence>
<evidence type="ECO:0000313" key="1">
    <source>
        <dbReference type="EMBL" id="BAD62078.1"/>
    </source>
</evidence>
<dbReference type="AlphaFoldDB" id="Q5Z5H6"/>
<gene>
    <name evidence="1" type="primary">OSJNBa0031J07.36</name>
</gene>
<name>Q5Z5H6_ORYSJ</name>
<accession>Q5Z5H6</accession>
<dbReference type="Proteomes" id="UP000000763">
    <property type="component" value="Chromosome 6"/>
</dbReference>